<feature type="compositionally biased region" description="Basic and acidic residues" evidence="2">
    <location>
        <begin position="192"/>
        <end position="206"/>
    </location>
</feature>
<evidence type="ECO:0000256" key="1">
    <source>
        <dbReference type="SAM" id="Coils"/>
    </source>
</evidence>
<dbReference type="OrthoDB" id="2529279at2759"/>
<feature type="region of interest" description="Disordered" evidence="2">
    <location>
        <begin position="676"/>
        <end position="702"/>
    </location>
</feature>
<feature type="coiled-coil region" evidence="1">
    <location>
        <begin position="356"/>
        <end position="415"/>
    </location>
</feature>
<feature type="compositionally biased region" description="Acidic residues" evidence="2">
    <location>
        <begin position="1141"/>
        <end position="1153"/>
    </location>
</feature>
<dbReference type="Proteomes" id="UP000777482">
    <property type="component" value="Unassembled WGS sequence"/>
</dbReference>
<feature type="compositionally biased region" description="Pro residues" evidence="2">
    <location>
        <begin position="15"/>
        <end position="27"/>
    </location>
</feature>
<dbReference type="EMBL" id="PUHQ01000066">
    <property type="protein sequence ID" value="KAG0658419.1"/>
    <property type="molecule type" value="Genomic_DNA"/>
</dbReference>
<reference evidence="3 4" key="1">
    <citation type="submission" date="2020-11" db="EMBL/GenBank/DDBJ databases">
        <title>Kefir isolates.</title>
        <authorList>
            <person name="Marcisauskas S."/>
            <person name="Kim Y."/>
            <person name="Blasche S."/>
        </authorList>
    </citation>
    <scope>NUCLEOTIDE SEQUENCE [LARGE SCALE GENOMIC DNA]</scope>
    <source>
        <strain evidence="3 4">KR</strain>
    </source>
</reference>
<sequence length="1203" mass="132160">MDRAGASSESQGAHCPPPPPPTPPHPRPTTSSHASSHQSSAPVTSSVVSPSTQARQAFKFAAPAAAARGAAPPVATKRPPSLPMTGASVATRPEAGTPSLTTSRLRQFQSSAATDPNRALPRAWAPATAPPGVTGDLEADDADDVDEVVLAGQTLDLVKQFDAAQRQLAGPLSTEKDPKHGRPLQEEAVGTDAREKAPKGEVDPLRRNRTSHKSHTQASSRGPRSFQPTRSSHLRGETRSSSSAAIGTSEDTSNAATEPRKRTSLQESPHAPVQKRQKENPAEKGDDSTKKSSREVTPRTDPPASEVEGQKTNKKSTASRPNTTDRFRRSSGNRSSESRSRPATSAAFFDETMANLRRWQRHEGELDEEIRRLKTQLDVKDQELVGARAKLDKLKSVLSDKIALASANARNAENEYKATVVQMRSTLDTYRDQLATELAELRAQVCQTKTELGPLADSTVEGHASLESEKRKLLQALQEDNEKCKSPSFYWSLKTELGTVVGELTETRERLDAEVERATTAAERADRNAEKLDEVRKGAADEVSRLSKLTRQLSEDEVELRIQHEEQLQARASAQEELRQELQKKLDEHEQHARHAIADLEQKAGELRARIAELDEEAAAAAHEHAKELSQLRSDVVEKEQMVHAAEEKARKAEAQVANAQDEVTQLSVRLQQAAEEAQLRDKEHDQSIKHLKENFSRTRDELSRELEQAKVKIGEATTALKNAQTERDSLLASEHAARQAADEARSRLEAWEAEAREQSQALAKAENATKNVEARLKAAEAKAEAINSEKEHVQRQLDAAQSLIASLKQSMDKRQAHEESAASLHREVNDLTAAAADAIAEKTRALDAKEEMEKQFEAAIRANETFEAERAESRTQIDSLESQVQELQAKAQQAAESTIAGAAPTEVDMETCKLAFETEKQEAVRKAIETCNERSKVDQMQLQNDLKRTKNRLIECEQKLNKAQADLIQAKAAQQVNTPSTQAQRTRSSRHGKTRPPLFTGGTPVSVSSSTISTRSGQGQEQDSPIKDPTKPAVDESSPLTDVSLMEPEYPEPLIKPGSTKRPRKSVHFEQPLEKAPKRRRSAGSAAGGESQRATRAASKRVVQKQEAAPPTSSIDAASDDEFEQERALPSRTLSRLAANDDDDDEDMLEEDLLGHGNLNENEDDPIEDSLTQAPHPPKQSTVKPSGWHHVREEEVMEHDRL</sequence>
<evidence type="ECO:0000256" key="2">
    <source>
        <dbReference type="SAM" id="MobiDB-lite"/>
    </source>
</evidence>
<feature type="region of interest" description="Disordered" evidence="2">
    <location>
        <begin position="725"/>
        <end position="769"/>
    </location>
</feature>
<feature type="compositionally biased region" description="Polar residues" evidence="2">
    <location>
        <begin position="98"/>
        <end position="114"/>
    </location>
</feature>
<feature type="compositionally biased region" description="Polar residues" evidence="2">
    <location>
        <begin position="239"/>
        <end position="256"/>
    </location>
</feature>
<feature type="compositionally biased region" description="Basic and acidic residues" evidence="2">
    <location>
        <begin position="1025"/>
        <end position="1035"/>
    </location>
</feature>
<feature type="compositionally biased region" description="Low complexity" evidence="2">
    <location>
        <begin position="28"/>
        <end position="75"/>
    </location>
</feature>
<evidence type="ECO:0000313" key="4">
    <source>
        <dbReference type="Proteomes" id="UP000777482"/>
    </source>
</evidence>
<keyword evidence="4" id="KW-1185">Reference proteome</keyword>
<feature type="compositionally biased region" description="Basic and acidic residues" evidence="2">
    <location>
        <begin position="276"/>
        <end position="298"/>
    </location>
</feature>
<feature type="compositionally biased region" description="Basic and acidic residues" evidence="2">
    <location>
        <begin position="678"/>
        <end position="702"/>
    </location>
</feature>
<protein>
    <submittedName>
        <fullName evidence="3">Uncharacterized protein</fullName>
    </submittedName>
</protein>
<feature type="compositionally biased region" description="Basic and acidic residues" evidence="2">
    <location>
        <begin position="1191"/>
        <end position="1203"/>
    </location>
</feature>
<accession>A0A9P7B508</accession>
<feature type="compositionally biased region" description="Low complexity" evidence="2">
    <location>
        <begin position="1001"/>
        <end position="1020"/>
    </location>
</feature>
<feature type="compositionally biased region" description="Polar residues" evidence="2">
    <location>
        <begin position="216"/>
        <end position="231"/>
    </location>
</feature>
<feature type="compositionally biased region" description="Basic and acidic residues" evidence="2">
    <location>
        <begin position="1068"/>
        <end position="1077"/>
    </location>
</feature>
<dbReference type="AlphaFoldDB" id="A0A9P7B508"/>
<comment type="caution">
    <text evidence="3">The sequence shown here is derived from an EMBL/GenBank/DDBJ whole genome shotgun (WGS) entry which is preliminary data.</text>
</comment>
<feature type="compositionally biased region" description="Basic and acidic residues" evidence="2">
    <location>
        <begin position="174"/>
        <end position="185"/>
    </location>
</feature>
<feature type="compositionally biased region" description="Polar residues" evidence="2">
    <location>
        <begin position="973"/>
        <end position="987"/>
    </location>
</feature>
<feature type="region of interest" description="Disordered" evidence="2">
    <location>
        <begin position="168"/>
        <end position="347"/>
    </location>
</feature>
<feature type="compositionally biased region" description="Basic and acidic residues" evidence="2">
    <location>
        <begin position="725"/>
        <end position="758"/>
    </location>
</feature>
<evidence type="ECO:0000313" key="3">
    <source>
        <dbReference type="EMBL" id="KAG0658419.1"/>
    </source>
</evidence>
<keyword evidence="1" id="KW-0175">Coiled coil</keyword>
<feature type="region of interest" description="Disordered" evidence="2">
    <location>
        <begin position="1"/>
        <end position="140"/>
    </location>
</feature>
<feature type="region of interest" description="Disordered" evidence="2">
    <location>
        <begin position="972"/>
        <end position="1203"/>
    </location>
</feature>
<proteinExistence type="predicted"/>
<name>A0A9P7B508_RHOMI</name>
<organism evidence="3 4">
    <name type="scientific">Rhodotorula mucilaginosa</name>
    <name type="common">Yeast</name>
    <name type="synonym">Rhodotorula rubra</name>
    <dbReference type="NCBI Taxonomy" id="5537"/>
    <lineage>
        <taxon>Eukaryota</taxon>
        <taxon>Fungi</taxon>
        <taxon>Dikarya</taxon>
        <taxon>Basidiomycota</taxon>
        <taxon>Pucciniomycotina</taxon>
        <taxon>Microbotryomycetes</taxon>
        <taxon>Sporidiobolales</taxon>
        <taxon>Sporidiobolaceae</taxon>
        <taxon>Rhodotorula</taxon>
    </lineage>
</organism>
<gene>
    <name evidence="3" type="ORF">C6P46_005782</name>
</gene>